<feature type="compositionally biased region" description="Basic residues" evidence="1">
    <location>
        <begin position="429"/>
        <end position="441"/>
    </location>
</feature>
<keyword evidence="3" id="KW-1185">Reference proteome</keyword>
<gene>
    <name evidence="2" type="ORF">XYLVIOL_LOCUS3842</name>
</gene>
<feature type="compositionally biased region" description="Polar residues" evidence="1">
    <location>
        <begin position="413"/>
        <end position="424"/>
    </location>
</feature>
<dbReference type="EMBL" id="CAXAJV020001290">
    <property type="protein sequence ID" value="CAL7939375.1"/>
    <property type="molecule type" value="Genomic_DNA"/>
</dbReference>
<feature type="compositionally biased region" description="Basic and acidic residues" evidence="1">
    <location>
        <begin position="332"/>
        <end position="346"/>
    </location>
</feature>
<reference evidence="2 3" key="1">
    <citation type="submission" date="2024-08" db="EMBL/GenBank/DDBJ databases">
        <authorList>
            <person name="Will J Nash"/>
            <person name="Angela Man"/>
            <person name="Seanna McTaggart"/>
            <person name="Kendall Baker"/>
            <person name="Tom Barker"/>
            <person name="Leah Catchpole"/>
            <person name="Alex Durrant"/>
            <person name="Karim Gharbi"/>
            <person name="Naomi Irish"/>
            <person name="Gemy Kaithakottil"/>
            <person name="Debby Ku"/>
            <person name="Aaliyah Providence"/>
            <person name="Felix Shaw"/>
            <person name="David Swarbreck"/>
            <person name="Chris Watkins"/>
            <person name="Ann M. McCartney"/>
            <person name="Giulio Formenti"/>
            <person name="Alice Mouton"/>
            <person name="Noel Vella"/>
            <person name="Bjorn M von Reumont"/>
            <person name="Adriana Vella"/>
            <person name="Wilfried Haerty"/>
        </authorList>
    </citation>
    <scope>NUCLEOTIDE SEQUENCE [LARGE SCALE GENOMIC DNA]</scope>
</reference>
<evidence type="ECO:0000256" key="1">
    <source>
        <dbReference type="SAM" id="MobiDB-lite"/>
    </source>
</evidence>
<protein>
    <submittedName>
        <fullName evidence="2">Uncharacterized protein</fullName>
    </submittedName>
</protein>
<evidence type="ECO:0000313" key="2">
    <source>
        <dbReference type="EMBL" id="CAL7939375.1"/>
    </source>
</evidence>
<feature type="region of interest" description="Disordered" evidence="1">
    <location>
        <begin position="186"/>
        <end position="293"/>
    </location>
</feature>
<evidence type="ECO:0000313" key="3">
    <source>
        <dbReference type="Proteomes" id="UP001642520"/>
    </source>
</evidence>
<feature type="region of interest" description="Disordered" evidence="1">
    <location>
        <begin position="327"/>
        <end position="351"/>
    </location>
</feature>
<feature type="compositionally biased region" description="Polar residues" evidence="1">
    <location>
        <begin position="281"/>
        <end position="293"/>
    </location>
</feature>
<accession>A0ABP1NIT3</accession>
<name>A0ABP1NIT3_XYLVO</name>
<dbReference type="Proteomes" id="UP001642520">
    <property type="component" value="Unassembled WGS sequence"/>
</dbReference>
<organism evidence="2 3">
    <name type="scientific">Xylocopa violacea</name>
    <name type="common">Violet carpenter bee</name>
    <name type="synonym">Apis violacea</name>
    <dbReference type="NCBI Taxonomy" id="135666"/>
    <lineage>
        <taxon>Eukaryota</taxon>
        <taxon>Metazoa</taxon>
        <taxon>Ecdysozoa</taxon>
        <taxon>Arthropoda</taxon>
        <taxon>Hexapoda</taxon>
        <taxon>Insecta</taxon>
        <taxon>Pterygota</taxon>
        <taxon>Neoptera</taxon>
        <taxon>Endopterygota</taxon>
        <taxon>Hymenoptera</taxon>
        <taxon>Apocrita</taxon>
        <taxon>Aculeata</taxon>
        <taxon>Apoidea</taxon>
        <taxon>Anthophila</taxon>
        <taxon>Apidae</taxon>
        <taxon>Xylocopa</taxon>
        <taxon>Xylocopa</taxon>
    </lineage>
</organism>
<proteinExistence type="predicted"/>
<dbReference type="InterPro" id="IPR032150">
    <property type="entry name" value="DUF4820"/>
</dbReference>
<feature type="region of interest" description="Disordered" evidence="1">
    <location>
        <begin position="397"/>
        <end position="441"/>
    </location>
</feature>
<sequence length="441" mass="49162">MDYLRVFRSHSIMESEECTTAAAPKASEGVLGWVESVIITTAQTSMGQAFFRIIDSFLWVVEKCAQWSLPIQETTSEENGKMFGKVELVRPLPWILFLPGLVILRVIRYGLNVGAFLFGYPQIQPSGMVKFVQKNRRWLKTMNLKAAKSSRRKLSSNKDKRLTIIEAKKALIRSIRLTLSILSCLDTSQSTPSPPPTKIRISHMDLEPAPTPDEKSTTESVESPIHQKMKRKFSQVTSDEGNTDESENESENKSLQSKLERLAMDGSTDDSDFNPVECALESSSTGSSKTNMENEVSFTELEEIQEEARNFIKDSKETDMIMSLENLISKSKKTEPTVDSAKREDSSETELQATIRVINDFKASEASAVISIEPPVPPEPTPAPEVTNGLVSVKQAAPSAPTLTPEVCAPSEPRTSFSKENSLIPQERKGKHKRMGRRDMK</sequence>
<dbReference type="Pfam" id="PF16091">
    <property type="entry name" value="DUF4820"/>
    <property type="match status" value="1"/>
</dbReference>
<comment type="caution">
    <text evidence="2">The sequence shown here is derived from an EMBL/GenBank/DDBJ whole genome shotgun (WGS) entry which is preliminary data.</text>
</comment>
<feature type="compositionally biased region" description="Basic and acidic residues" evidence="1">
    <location>
        <begin position="202"/>
        <end position="217"/>
    </location>
</feature>